<name>I0L8R6_9ACTN</name>
<dbReference type="InterPro" id="IPR011990">
    <property type="entry name" value="TPR-like_helical_dom_sf"/>
</dbReference>
<feature type="domain" description="HTH cro/C1-type" evidence="1">
    <location>
        <begin position="8"/>
        <end position="62"/>
    </location>
</feature>
<keyword evidence="3" id="KW-1185">Reference proteome</keyword>
<reference evidence="3" key="1">
    <citation type="journal article" date="2012" name="J. Bacteriol.">
        <title>Genome Sequence of Micromonospora lupini Lupac 08, Isolated from Root Nodules of Lupinus angustifolius.</title>
        <authorList>
            <person name="Alonso-Vega P."/>
            <person name="Normand P."/>
            <person name="Bacigalupe R."/>
            <person name="Pujic P."/>
            <person name="Lajus A."/>
            <person name="Vallenet D."/>
            <person name="Carro L."/>
            <person name="Coll P."/>
            <person name="Trujillo M.E."/>
        </authorList>
    </citation>
    <scope>NUCLEOTIDE SEQUENCE [LARGE SCALE GENOMIC DNA]</scope>
    <source>
        <strain evidence="3">Lupac 08</strain>
    </source>
</reference>
<dbReference type="PROSITE" id="PS50943">
    <property type="entry name" value="HTH_CROC1"/>
    <property type="match status" value="1"/>
</dbReference>
<evidence type="ECO:0000313" key="3">
    <source>
        <dbReference type="Proteomes" id="UP000003448"/>
    </source>
</evidence>
<dbReference type="InterPro" id="IPR001387">
    <property type="entry name" value="Cro/C1-type_HTH"/>
</dbReference>
<comment type="caution">
    <text evidence="2">The sequence shown here is derived from an EMBL/GenBank/DDBJ whole genome shotgun (WGS) entry which is preliminary data.</text>
</comment>
<dbReference type="eggNOG" id="COG1396">
    <property type="taxonomic scope" value="Bacteria"/>
</dbReference>
<dbReference type="CDD" id="cd00093">
    <property type="entry name" value="HTH_XRE"/>
    <property type="match status" value="1"/>
</dbReference>
<dbReference type="AlphaFoldDB" id="I0L8R6"/>
<dbReference type="Gene3D" id="1.25.40.10">
    <property type="entry name" value="Tetratricopeptide repeat domain"/>
    <property type="match status" value="1"/>
</dbReference>
<dbReference type="EMBL" id="CAIE01000037">
    <property type="protein sequence ID" value="CCH20213.1"/>
    <property type="molecule type" value="Genomic_DNA"/>
</dbReference>
<sequence length="405" mass="44054">MDAFGKLLRQHRENAELSLRQLGAIIHFQYSHISQVERGDRRPTEALVTACDRALDADGALVEAYRSERAGVTDLHRRTMLRAMTALAAAPAVAPLAGLEALRHGLSDAATPGHDEWDQIAADYGHGYYRQPRPALMAHLSADLTVLQHQIAADPGARRPGLLRAAARLSVIVALSLVASGQVVMGRRWWQTAHRIADQSEDTETRVLVRAWDVVNGCYDGRPPSAVVALSDEVLPLLGRQATSAACGLLAGRAQALSLAGRHAEAVATVRQLVDLAPRLPSLIVSDVESLWGWPEHRVRHTESWVYTHAGRLAEAEVAQDLALGLYPASQTRLRAQVQLHQAARLIRGGHIPDGLRHAADTLDALPAHLHNHLLRSVATQVTTAVPTTERSRTAFVELADRVYA</sequence>
<accession>I0L8R6</accession>
<dbReference type="RefSeq" id="WP_007462958.1">
    <property type="nucleotide sequence ID" value="NZ_HF570108.1"/>
</dbReference>
<organism evidence="2 3">
    <name type="scientific">Micromonospora lupini str. Lupac 08</name>
    <dbReference type="NCBI Taxonomy" id="1150864"/>
    <lineage>
        <taxon>Bacteria</taxon>
        <taxon>Bacillati</taxon>
        <taxon>Actinomycetota</taxon>
        <taxon>Actinomycetes</taxon>
        <taxon>Micromonosporales</taxon>
        <taxon>Micromonosporaceae</taxon>
        <taxon>Micromonospora</taxon>
    </lineage>
</organism>
<evidence type="ECO:0000313" key="2">
    <source>
        <dbReference type="EMBL" id="CCH20213.1"/>
    </source>
</evidence>
<dbReference type="SUPFAM" id="SSF47413">
    <property type="entry name" value="lambda repressor-like DNA-binding domains"/>
    <property type="match status" value="1"/>
</dbReference>
<dbReference type="STRING" id="1150864.MILUP08_45093"/>
<dbReference type="Pfam" id="PF13560">
    <property type="entry name" value="HTH_31"/>
    <property type="match status" value="1"/>
</dbReference>
<gene>
    <name evidence="2" type="ORF">MILUP08_45093</name>
</gene>
<evidence type="ECO:0000259" key="1">
    <source>
        <dbReference type="PROSITE" id="PS50943"/>
    </source>
</evidence>
<protein>
    <submittedName>
        <fullName evidence="2">Transcriptional regulator, XRE family</fullName>
    </submittedName>
</protein>
<dbReference type="Proteomes" id="UP000003448">
    <property type="component" value="Unassembled WGS sequence"/>
</dbReference>
<dbReference type="InterPro" id="IPR010982">
    <property type="entry name" value="Lambda_DNA-bd_dom_sf"/>
</dbReference>
<dbReference type="SMART" id="SM00530">
    <property type="entry name" value="HTH_XRE"/>
    <property type="match status" value="1"/>
</dbReference>
<proteinExistence type="predicted"/>
<dbReference type="OrthoDB" id="3213425at2"/>
<dbReference type="Gene3D" id="1.10.260.40">
    <property type="entry name" value="lambda repressor-like DNA-binding domains"/>
    <property type="match status" value="1"/>
</dbReference>
<dbReference type="SUPFAM" id="SSF48452">
    <property type="entry name" value="TPR-like"/>
    <property type="match status" value="1"/>
</dbReference>
<dbReference type="GO" id="GO:0003677">
    <property type="term" value="F:DNA binding"/>
    <property type="evidence" value="ECO:0007669"/>
    <property type="project" value="InterPro"/>
</dbReference>